<reference evidence="1 2" key="1">
    <citation type="journal article" date="2016" name="DNA Res.">
        <title>The draft genome of MD-2 pineapple using hybrid error correction of long reads.</title>
        <authorList>
            <person name="Redwan R.M."/>
            <person name="Saidin A."/>
            <person name="Kumar S.V."/>
        </authorList>
    </citation>
    <scope>NUCLEOTIDE SEQUENCE [LARGE SCALE GENOMIC DNA]</scope>
    <source>
        <strain evidence="2">cv. MD2</strain>
        <tissue evidence="1">Leaf</tissue>
    </source>
</reference>
<organism evidence="1 2">
    <name type="scientific">Ananas comosus</name>
    <name type="common">Pineapple</name>
    <name type="synonym">Ananas ananas</name>
    <dbReference type="NCBI Taxonomy" id="4615"/>
    <lineage>
        <taxon>Eukaryota</taxon>
        <taxon>Viridiplantae</taxon>
        <taxon>Streptophyta</taxon>
        <taxon>Embryophyta</taxon>
        <taxon>Tracheophyta</taxon>
        <taxon>Spermatophyta</taxon>
        <taxon>Magnoliopsida</taxon>
        <taxon>Liliopsida</taxon>
        <taxon>Poales</taxon>
        <taxon>Bromeliaceae</taxon>
        <taxon>Bromelioideae</taxon>
        <taxon>Ananas</taxon>
    </lineage>
</organism>
<protein>
    <submittedName>
        <fullName evidence="1">Uncharacterized protein</fullName>
    </submittedName>
</protein>
<dbReference type="AlphaFoldDB" id="A0A199VKS8"/>
<dbReference type="EMBL" id="LSRQ01001524">
    <property type="protein sequence ID" value="OAY77486.1"/>
    <property type="molecule type" value="Genomic_DNA"/>
</dbReference>
<sequence>MEYIIIGRAAWLAACRLGHILPCDLPTRKALASSFPGYKRNISSSDIQKLRSSTTVEAINLLSPSTGNTGQSMYLLTAAISVDATFTCD</sequence>
<gene>
    <name evidence="1" type="ORF">ACMD2_18244</name>
</gene>
<evidence type="ECO:0000313" key="1">
    <source>
        <dbReference type="EMBL" id="OAY77486.1"/>
    </source>
</evidence>
<feature type="non-terminal residue" evidence="1">
    <location>
        <position position="89"/>
    </location>
</feature>
<dbReference type="Proteomes" id="UP000092600">
    <property type="component" value="Unassembled WGS sequence"/>
</dbReference>
<proteinExistence type="predicted"/>
<comment type="caution">
    <text evidence="1">The sequence shown here is derived from an EMBL/GenBank/DDBJ whole genome shotgun (WGS) entry which is preliminary data.</text>
</comment>
<accession>A0A199VKS8</accession>
<evidence type="ECO:0000313" key="2">
    <source>
        <dbReference type="Proteomes" id="UP000092600"/>
    </source>
</evidence>
<name>A0A199VKS8_ANACO</name>